<comment type="caution">
    <text evidence="1">The sequence shown here is derived from an EMBL/GenBank/DDBJ whole genome shotgun (WGS) entry which is preliminary data.</text>
</comment>
<dbReference type="GO" id="GO:0051015">
    <property type="term" value="F:actin filament binding"/>
    <property type="evidence" value="ECO:0007669"/>
    <property type="project" value="InterPro"/>
</dbReference>
<accession>A0AAW0K4V5</accession>
<dbReference type="Proteomes" id="UP000237347">
    <property type="component" value="Unassembled WGS sequence"/>
</dbReference>
<evidence type="ECO:0000313" key="1">
    <source>
        <dbReference type="EMBL" id="KAK7833798.1"/>
    </source>
</evidence>
<gene>
    <name evidence="1" type="ORF">CFP56_025245</name>
</gene>
<dbReference type="GO" id="GO:0005737">
    <property type="term" value="C:cytoplasm"/>
    <property type="evidence" value="ECO:0007669"/>
    <property type="project" value="TreeGrafter"/>
</dbReference>
<dbReference type="GO" id="GO:0016477">
    <property type="term" value="P:cell migration"/>
    <property type="evidence" value="ECO:0007669"/>
    <property type="project" value="TreeGrafter"/>
</dbReference>
<evidence type="ECO:0008006" key="3">
    <source>
        <dbReference type="Google" id="ProtNLM"/>
    </source>
</evidence>
<keyword evidence="2" id="KW-1185">Reference proteome</keyword>
<proteinExistence type="predicted"/>
<reference evidence="1 2" key="1">
    <citation type="journal article" date="2018" name="Sci. Data">
        <title>The draft genome sequence of cork oak.</title>
        <authorList>
            <person name="Ramos A.M."/>
            <person name="Usie A."/>
            <person name="Barbosa P."/>
            <person name="Barros P.M."/>
            <person name="Capote T."/>
            <person name="Chaves I."/>
            <person name="Simoes F."/>
            <person name="Abreu I."/>
            <person name="Carrasquinho I."/>
            <person name="Faro C."/>
            <person name="Guimaraes J.B."/>
            <person name="Mendonca D."/>
            <person name="Nobrega F."/>
            <person name="Rodrigues L."/>
            <person name="Saibo N.J.M."/>
            <person name="Varela M.C."/>
            <person name="Egas C."/>
            <person name="Matos J."/>
            <person name="Miguel C.M."/>
            <person name="Oliveira M.M."/>
            <person name="Ricardo C.P."/>
            <person name="Goncalves S."/>
        </authorList>
    </citation>
    <scope>NUCLEOTIDE SEQUENCE [LARGE SCALE GENOMIC DNA]</scope>
    <source>
        <strain evidence="2">cv. HL8</strain>
    </source>
</reference>
<evidence type="ECO:0000313" key="2">
    <source>
        <dbReference type="Proteomes" id="UP000237347"/>
    </source>
</evidence>
<dbReference type="EMBL" id="PKMF04000399">
    <property type="protein sequence ID" value="KAK7833798.1"/>
    <property type="molecule type" value="Genomic_DNA"/>
</dbReference>
<dbReference type="SUPFAM" id="SSF51445">
    <property type="entry name" value="(Trans)glycosidases"/>
    <property type="match status" value="1"/>
</dbReference>
<dbReference type="InterPro" id="IPR017853">
    <property type="entry name" value="GH"/>
</dbReference>
<dbReference type="InterPro" id="IPR010431">
    <property type="entry name" value="Fascin"/>
</dbReference>
<dbReference type="GO" id="GO:0007163">
    <property type="term" value="P:establishment or maintenance of cell polarity"/>
    <property type="evidence" value="ECO:0007669"/>
    <property type="project" value="TreeGrafter"/>
</dbReference>
<dbReference type="PANTHER" id="PTHR10551:SF13">
    <property type="entry name" value="GLUCAN 1,3-BETA-GLUCOSIDASE ARB_04467-RELATED"/>
    <property type="match status" value="1"/>
</dbReference>
<dbReference type="GO" id="GO:0015629">
    <property type="term" value="C:actin cytoskeleton"/>
    <property type="evidence" value="ECO:0007669"/>
    <property type="project" value="TreeGrafter"/>
</dbReference>
<dbReference type="AlphaFoldDB" id="A0AAW0K4V5"/>
<sequence length="125" mass="14185">MAEIEATSNRYDAVRKHKPSAYVILSNQLGIPDPNELLSFAGNFNHVVIDMHYYNLYSEEYSNMNVQRNINYIKNQRASALKTVTTSKAPLSFVNQSYVVVAATAVVYYKSFLFGQSLRPRALLN</sequence>
<dbReference type="GO" id="GO:0051017">
    <property type="term" value="P:actin filament bundle assembly"/>
    <property type="evidence" value="ECO:0007669"/>
    <property type="project" value="TreeGrafter"/>
</dbReference>
<name>A0AAW0K4V5_QUESU</name>
<dbReference type="PANTHER" id="PTHR10551">
    <property type="entry name" value="FASCIN"/>
    <property type="match status" value="1"/>
</dbReference>
<protein>
    <recommendedName>
        <fullName evidence="3">Mannan endo-1,4-beta-mannosidase</fullName>
    </recommendedName>
</protein>
<organism evidence="1 2">
    <name type="scientific">Quercus suber</name>
    <name type="common">Cork oak</name>
    <dbReference type="NCBI Taxonomy" id="58331"/>
    <lineage>
        <taxon>Eukaryota</taxon>
        <taxon>Viridiplantae</taxon>
        <taxon>Streptophyta</taxon>
        <taxon>Embryophyta</taxon>
        <taxon>Tracheophyta</taxon>
        <taxon>Spermatophyta</taxon>
        <taxon>Magnoliopsida</taxon>
        <taxon>eudicotyledons</taxon>
        <taxon>Gunneridae</taxon>
        <taxon>Pentapetalae</taxon>
        <taxon>rosids</taxon>
        <taxon>fabids</taxon>
        <taxon>Fagales</taxon>
        <taxon>Fagaceae</taxon>
        <taxon>Quercus</taxon>
    </lineage>
</organism>
<dbReference type="Gene3D" id="3.20.20.80">
    <property type="entry name" value="Glycosidases"/>
    <property type="match status" value="1"/>
</dbReference>